<keyword evidence="4" id="KW-1185">Reference proteome</keyword>
<dbReference type="EMBL" id="JACCCC010000001">
    <property type="protein sequence ID" value="NYE46748.1"/>
    <property type="molecule type" value="Genomic_DNA"/>
</dbReference>
<dbReference type="CDD" id="cd19590">
    <property type="entry name" value="serpin_thermopin-like"/>
    <property type="match status" value="1"/>
</dbReference>
<dbReference type="SUPFAM" id="SSF56574">
    <property type="entry name" value="Serpins"/>
    <property type="match status" value="1"/>
</dbReference>
<dbReference type="PANTHER" id="PTHR11461">
    <property type="entry name" value="SERINE PROTEASE INHIBITOR, SERPIN"/>
    <property type="match status" value="1"/>
</dbReference>
<evidence type="ECO:0000256" key="1">
    <source>
        <dbReference type="RuleBase" id="RU000411"/>
    </source>
</evidence>
<name>A0A852TS21_9ACTN</name>
<sequence>MPDPLRPDHLAFALRLHGELTASGAADLVWSPYSVACAMGLVASGAAGGTRAELTRLLGSDLDAHLAALDDAVAAGPELATGTGLWVREDLPIEADFEARLRTRPDSAVHAADFEGDPEGVRRTVNAEIAKVTRGLIDELLAPGDVHPRVQALLANALWVRLRWQEPFKVAETAEHPFHAPSGTRRTPMMHRRGQLPYARRRGWQMVTLAGDHDLALDVLLPDDAARPAALEPATLSALHRAASSTDVELTLPRFELTHRSELSSVLAGTGVRTVFTDQADLSGISTRPLRVDEVIHQARLRVDEEGAEGAAATAVVMRLAAFVPQKPVVFTADRPFHFVLRRRGAILFLGVLAEPEDPGPANG</sequence>
<evidence type="ECO:0000259" key="2">
    <source>
        <dbReference type="SMART" id="SM00093"/>
    </source>
</evidence>
<dbReference type="InterPro" id="IPR000215">
    <property type="entry name" value="Serpin_fam"/>
</dbReference>
<organism evidence="3 4">
    <name type="scientific">Spinactinospora alkalitolerans</name>
    <dbReference type="NCBI Taxonomy" id="687207"/>
    <lineage>
        <taxon>Bacteria</taxon>
        <taxon>Bacillati</taxon>
        <taxon>Actinomycetota</taxon>
        <taxon>Actinomycetes</taxon>
        <taxon>Streptosporangiales</taxon>
        <taxon>Nocardiopsidaceae</taxon>
        <taxon>Spinactinospora</taxon>
    </lineage>
</organism>
<dbReference type="Gene3D" id="3.30.497.10">
    <property type="entry name" value="Antithrombin, subunit I, domain 2"/>
    <property type="match status" value="1"/>
</dbReference>
<comment type="caution">
    <text evidence="3">The sequence shown here is derived from an EMBL/GenBank/DDBJ whole genome shotgun (WGS) entry which is preliminary data.</text>
</comment>
<dbReference type="InterPro" id="IPR036186">
    <property type="entry name" value="Serpin_sf"/>
</dbReference>
<dbReference type="InterPro" id="IPR042178">
    <property type="entry name" value="Serpin_sf_1"/>
</dbReference>
<accession>A0A852TS21</accession>
<evidence type="ECO:0000313" key="4">
    <source>
        <dbReference type="Proteomes" id="UP000589036"/>
    </source>
</evidence>
<dbReference type="AlphaFoldDB" id="A0A852TS21"/>
<dbReference type="Pfam" id="PF00079">
    <property type="entry name" value="Serpin"/>
    <property type="match status" value="1"/>
</dbReference>
<proteinExistence type="inferred from homology"/>
<dbReference type="InterPro" id="IPR023796">
    <property type="entry name" value="Serpin_dom"/>
</dbReference>
<dbReference type="PANTHER" id="PTHR11461:SF211">
    <property type="entry name" value="GH10112P-RELATED"/>
    <property type="match status" value="1"/>
</dbReference>
<dbReference type="GO" id="GO:0005615">
    <property type="term" value="C:extracellular space"/>
    <property type="evidence" value="ECO:0007669"/>
    <property type="project" value="InterPro"/>
</dbReference>
<evidence type="ECO:0000313" key="3">
    <source>
        <dbReference type="EMBL" id="NYE46748.1"/>
    </source>
</evidence>
<dbReference type="SMART" id="SM00093">
    <property type="entry name" value="SERPIN"/>
    <property type="match status" value="1"/>
</dbReference>
<dbReference type="Proteomes" id="UP000589036">
    <property type="component" value="Unassembled WGS sequence"/>
</dbReference>
<feature type="domain" description="Serpin" evidence="2">
    <location>
        <begin position="14"/>
        <end position="356"/>
    </location>
</feature>
<reference evidence="3 4" key="1">
    <citation type="submission" date="2020-07" db="EMBL/GenBank/DDBJ databases">
        <title>Sequencing the genomes of 1000 actinobacteria strains.</title>
        <authorList>
            <person name="Klenk H.-P."/>
        </authorList>
    </citation>
    <scope>NUCLEOTIDE SEQUENCE [LARGE SCALE GENOMIC DNA]</scope>
    <source>
        <strain evidence="3 4">CXB654</strain>
    </source>
</reference>
<dbReference type="Gene3D" id="2.30.39.10">
    <property type="entry name" value="Alpha-1-antitrypsin, domain 1"/>
    <property type="match status" value="1"/>
</dbReference>
<dbReference type="GO" id="GO:0004867">
    <property type="term" value="F:serine-type endopeptidase inhibitor activity"/>
    <property type="evidence" value="ECO:0007669"/>
    <property type="project" value="InterPro"/>
</dbReference>
<comment type="similarity">
    <text evidence="1">Belongs to the serpin family.</text>
</comment>
<gene>
    <name evidence="3" type="ORF">HDA32_001868</name>
</gene>
<protein>
    <submittedName>
        <fullName evidence="3">Serpin B</fullName>
    </submittedName>
</protein>
<dbReference type="InterPro" id="IPR042185">
    <property type="entry name" value="Serpin_sf_2"/>
</dbReference>
<dbReference type="RefSeq" id="WP_179642805.1">
    <property type="nucleotide sequence ID" value="NZ_BAAAYY010000033.1"/>
</dbReference>